<dbReference type="GO" id="GO:0033611">
    <property type="term" value="P:oxalate catabolic process"/>
    <property type="evidence" value="ECO:0007669"/>
    <property type="project" value="InterPro"/>
</dbReference>
<dbReference type="Gene3D" id="3.40.50.970">
    <property type="match status" value="2"/>
</dbReference>
<evidence type="ECO:0000313" key="11">
    <source>
        <dbReference type="EMBL" id="ORA19065.1"/>
    </source>
</evidence>
<evidence type="ECO:0000256" key="2">
    <source>
        <dbReference type="ARBA" id="ARBA00007812"/>
    </source>
</evidence>
<dbReference type="Gene3D" id="3.40.50.1220">
    <property type="entry name" value="TPP-binding domain"/>
    <property type="match status" value="1"/>
</dbReference>
<dbReference type="InterPro" id="IPR045025">
    <property type="entry name" value="HACL1-like"/>
</dbReference>
<evidence type="ECO:0000256" key="3">
    <source>
        <dbReference type="ARBA" id="ARBA00022723"/>
    </source>
</evidence>
<name>A0A1W9ZN50_MYCAI</name>
<keyword evidence="6" id="KW-0456">Lyase</keyword>
<dbReference type="GO" id="GO:0001561">
    <property type="term" value="P:fatty acid alpha-oxidation"/>
    <property type="evidence" value="ECO:0007669"/>
    <property type="project" value="TreeGrafter"/>
</dbReference>
<dbReference type="FunFam" id="3.40.50.970:FF:000042">
    <property type="entry name" value="Oxalyl-CoA decarboxylase"/>
    <property type="match status" value="1"/>
</dbReference>
<protein>
    <submittedName>
        <fullName evidence="11">Oxalyl-CoA decarboxylase</fullName>
    </submittedName>
</protein>
<dbReference type="AlphaFoldDB" id="A0A1W9ZN50"/>
<feature type="domain" description="Thiamine pyrophosphate enzyme N-terminal TPP-binding" evidence="10">
    <location>
        <begin position="20"/>
        <end position="134"/>
    </location>
</feature>
<dbReference type="GO" id="GO:0000287">
    <property type="term" value="F:magnesium ion binding"/>
    <property type="evidence" value="ECO:0007669"/>
    <property type="project" value="InterPro"/>
</dbReference>
<dbReference type="CDD" id="cd02004">
    <property type="entry name" value="TPP_BZL_OCoD_HPCL"/>
    <property type="match status" value="1"/>
</dbReference>
<evidence type="ECO:0000259" key="10">
    <source>
        <dbReference type="Pfam" id="PF02776"/>
    </source>
</evidence>
<dbReference type="SUPFAM" id="SSF52467">
    <property type="entry name" value="DHS-like NAD/FAD-binding domain"/>
    <property type="match status" value="1"/>
</dbReference>
<evidence type="ECO:0000313" key="12">
    <source>
        <dbReference type="Proteomes" id="UP000192707"/>
    </source>
</evidence>
<gene>
    <name evidence="11" type="ORF">BST14_06465</name>
</gene>
<dbReference type="NCBIfam" id="NF006721">
    <property type="entry name" value="PRK09259.1"/>
    <property type="match status" value="1"/>
</dbReference>
<dbReference type="PANTHER" id="PTHR43710">
    <property type="entry name" value="2-HYDROXYACYL-COA LYASE"/>
    <property type="match status" value="1"/>
</dbReference>
<dbReference type="InterPro" id="IPR017660">
    <property type="entry name" value="Oxalyl-CoA_decarboxylase"/>
</dbReference>
<evidence type="ECO:0000256" key="6">
    <source>
        <dbReference type="ARBA" id="ARBA00023239"/>
    </source>
</evidence>
<keyword evidence="5 7" id="KW-0786">Thiamine pyrophosphate</keyword>
<dbReference type="InterPro" id="IPR029061">
    <property type="entry name" value="THDP-binding"/>
</dbReference>
<evidence type="ECO:0000256" key="5">
    <source>
        <dbReference type="ARBA" id="ARBA00023052"/>
    </source>
</evidence>
<dbReference type="OrthoDB" id="4494979at2"/>
<dbReference type="NCBIfam" id="TIGR03254">
    <property type="entry name" value="oxalate_oxc"/>
    <property type="match status" value="1"/>
</dbReference>
<accession>A0A1W9ZN50</accession>
<dbReference type="Pfam" id="PF00205">
    <property type="entry name" value="TPP_enzyme_M"/>
    <property type="match status" value="1"/>
</dbReference>
<dbReference type="InterPro" id="IPR012000">
    <property type="entry name" value="Thiamin_PyroP_enz_cen_dom"/>
</dbReference>
<dbReference type="Pfam" id="PF02775">
    <property type="entry name" value="TPP_enzyme_C"/>
    <property type="match status" value="1"/>
</dbReference>
<comment type="cofactor">
    <cofactor evidence="1">
        <name>thiamine diphosphate</name>
        <dbReference type="ChEBI" id="CHEBI:58937"/>
    </cofactor>
</comment>
<dbReference type="EMBL" id="MVHG01000009">
    <property type="protein sequence ID" value="ORA19065.1"/>
    <property type="molecule type" value="Genomic_DNA"/>
</dbReference>
<dbReference type="GO" id="GO:0008949">
    <property type="term" value="F:oxalyl-CoA decarboxylase activity"/>
    <property type="evidence" value="ECO:0007669"/>
    <property type="project" value="InterPro"/>
</dbReference>
<dbReference type="InterPro" id="IPR011766">
    <property type="entry name" value="TPP_enzyme_TPP-bd"/>
</dbReference>
<comment type="caution">
    <text evidence="11">The sequence shown here is derived from an EMBL/GenBank/DDBJ whole genome shotgun (WGS) entry which is preliminary data.</text>
</comment>
<evidence type="ECO:0000256" key="1">
    <source>
        <dbReference type="ARBA" id="ARBA00001964"/>
    </source>
</evidence>
<dbReference type="Pfam" id="PF02776">
    <property type="entry name" value="TPP_enzyme_N"/>
    <property type="match status" value="1"/>
</dbReference>
<sequence>MSTASASGNPAPEPTRLTDGFHLVVDALKANDVETIYGIVGIPITDLARVAQASGIRFIGFRQETSAGNAAAAAGFLTGRPGVCLTTSGPGFLNGLPALANAATNCFPMIQISGSSDRALVDLQRGDYQDLDQLNAAKPFAKAAYRIGRIEDIGRGVARAIRTAVSGRPGGVYLDIPGEVLGQAMDAVAAADTIWRVVDPAPRQLPAPDAIERALDALAQAQRPLIVLGKGAAYARADNVIRRFVEATGIPFLPMSMAKGLLPDSHPQSAAAARSLAIARADAVLLVGARLNWLLGQGDSPQWSPGVKFVQVDVAACEFDSNQPIAAPLAGDIGSVVSALCDGVAARPIIAPPEWTGELAERSARNEAKMRERLAENPHPMRFYNALGAIRAVLRDNRDVYVVNEGANALDLARNVIDMELPRHRLDTGTWGVMGIGMGYAIAAAVETGKPVVAIEGDSAFGFSGMEIETICRYRLPVAVVILNNGGVYRGDEAALGTAAIGSDPAPTVLNARARHELLAEAFGGKGYHVTNPSELRAALIEAIGAGGPSIIDCELDPAAGVESGHLANLNPASATTPRATVSAGG</sequence>
<feature type="domain" description="Thiamine pyrophosphate enzyme central" evidence="8">
    <location>
        <begin position="211"/>
        <end position="340"/>
    </location>
</feature>
<proteinExistence type="inferred from homology"/>
<keyword evidence="12" id="KW-1185">Reference proteome</keyword>
<comment type="similarity">
    <text evidence="2 7">Belongs to the TPP enzyme family.</text>
</comment>
<reference evidence="11 12" key="1">
    <citation type="submission" date="2016-12" db="EMBL/GenBank/DDBJ databases">
        <title>The new phylogeny of genus Mycobacterium.</title>
        <authorList>
            <person name="Tortoli E."/>
            <person name="Trovato A."/>
            <person name="Cirillo D.M."/>
        </authorList>
    </citation>
    <scope>NUCLEOTIDE SEQUENCE [LARGE SCALE GENOMIC DNA]</scope>
    <source>
        <strain evidence="11 12">DSM 45069</strain>
    </source>
</reference>
<dbReference type="GO" id="GO:0030976">
    <property type="term" value="F:thiamine pyrophosphate binding"/>
    <property type="evidence" value="ECO:0007669"/>
    <property type="project" value="InterPro"/>
</dbReference>
<dbReference type="InterPro" id="IPR012001">
    <property type="entry name" value="Thiamin_PyroP_enz_TPP-bd_dom"/>
</dbReference>
<feature type="domain" description="Thiamine pyrophosphate enzyme TPP-binding" evidence="9">
    <location>
        <begin position="413"/>
        <end position="554"/>
    </location>
</feature>
<keyword evidence="3" id="KW-0479">Metal-binding</keyword>
<organism evidence="11 12">
    <name type="scientific">Mycobacterium arosiense ATCC BAA-1401 = DSM 45069</name>
    <dbReference type="NCBI Taxonomy" id="1265311"/>
    <lineage>
        <taxon>Bacteria</taxon>
        <taxon>Bacillati</taxon>
        <taxon>Actinomycetota</taxon>
        <taxon>Actinomycetes</taxon>
        <taxon>Mycobacteriales</taxon>
        <taxon>Mycobacteriaceae</taxon>
        <taxon>Mycobacterium</taxon>
        <taxon>Mycobacterium avium complex (MAC)</taxon>
    </lineage>
</organism>
<evidence type="ECO:0000259" key="8">
    <source>
        <dbReference type="Pfam" id="PF00205"/>
    </source>
</evidence>
<dbReference type="CDD" id="cd07035">
    <property type="entry name" value="TPP_PYR_POX_like"/>
    <property type="match status" value="1"/>
</dbReference>
<dbReference type="PANTHER" id="PTHR43710:SF2">
    <property type="entry name" value="2-HYDROXYACYL-COA LYASE 1"/>
    <property type="match status" value="1"/>
</dbReference>
<dbReference type="InterPro" id="IPR029035">
    <property type="entry name" value="DHS-like_NAD/FAD-binding_dom"/>
</dbReference>
<evidence type="ECO:0000256" key="4">
    <source>
        <dbReference type="ARBA" id="ARBA00022842"/>
    </source>
</evidence>
<keyword evidence="4" id="KW-0460">Magnesium</keyword>
<dbReference type="SUPFAM" id="SSF52518">
    <property type="entry name" value="Thiamin diphosphate-binding fold (THDP-binding)"/>
    <property type="match status" value="2"/>
</dbReference>
<evidence type="ECO:0000256" key="7">
    <source>
        <dbReference type="RuleBase" id="RU362132"/>
    </source>
</evidence>
<dbReference type="RefSeq" id="WP_083063741.1">
    <property type="nucleotide sequence ID" value="NZ_MVHG01000009.1"/>
</dbReference>
<evidence type="ECO:0000259" key="9">
    <source>
        <dbReference type="Pfam" id="PF02775"/>
    </source>
</evidence>
<dbReference type="Proteomes" id="UP000192707">
    <property type="component" value="Unassembled WGS sequence"/>
</dbReference>